<evidence type="ECO:0000256" key="1">
    <source>
        <dbReference type="ARBA" id="ARBA00022598"/>
    </source>
</evidence>
<dbReference type="InterPro" id="IPR051046">
    <property type="entry name" value="MurCDEF_CellWall_CoF430Synth"/>
</dbReference>
<name>A0A1W7AE89_9STAP</name>
<organism evidence="6 7">
    <name type="scientific">Macrococcoides canis</name>
    <dbReference type="NCBI Taxonomy" id="1855823"/>
    <lineage>
        <taxon>Bacteria</taxon>
        <taxon>Bacillati</taxon>
        <taxon>Bacillota</taxon>
        <taxon>Bacilli</taxon>
        <taxon>Bacillales</taxon>
        <taxon>Staphylococcaceae</taxon>
        <taxon>Macrococcoides</taxon>
    </lineage>
</organism>
<evidence type="ECO:0000313" key="6">
    <source>
        <dbReference type="EMBL" id="ARQ07908.1"/>
    </source>
</evidence>
<dbReference type="InterPro" id="IPR036615">
    <property type="entry name" value="Mur_ligase_C_dom_sf"/>
</dbReference>
<dbReference type="SUPFAM" id="SSF53623">
    <property type="entry name" value="MurD-like peptide ligases, catalytic domain"/>
    <property type="match status" value="1"/>
</dbReference>
<dbReference type="PANTHER" id="PTHR43024:SF1">
    <property type="entry name" value="UDP-N-ACETYLMURAMOYL-TRIPEPTIDE--D-ALANYL-D-ALANINE LIGASE"/>
    <property type="match status" value="1"/>
</dbReference>
<feature type="domain" description="Mur ligase central" evidence="5">
    <location>
        <begin position="121"/>
        <end position="309"/>
    </location>
</feature>
<keyword evidence="3" id="KW-0067">ATP-binding</keyword>
<dbReference type="PANTHER" id="PTHR43024">
    <property type="entry name" value="UDP-N-ACETYLMURAMOYL-TRIPEPTIDE--D-ALANYL-D-ALANINE LIGASE"/>
    <property type="match status" value="1"/>
</dbReference>
<keyword evidence="1 6" id="KW-0436">Ligase</keyword>
<evidence type="ECO:0000256" key="2">
    <source>
        <dbReference type="ARBA" id="ARBA00022741"/>
    </source>
</evidence>
<dbReference type="STRING" id="1855823.MCCS_23280"/>
<dbReference type="Pfam" id="PF08245">
    <property type="entry name" value="Mur_ligase_M"/>
    <property type="match status" value="1"/>
</dbReference>
<feature type="domain" description="Mur ligase C-terminal" evidence="4">
    <location>
        <begin position="340"/>
        <end position="458"/>
    </location>
</feature>
<dbReference type="EMBL" id="CP021059">
    <property type="protein sequence ID" value="ARQ07908.1"/>
    <property type="molecule type" value="Genomic_DNA"/>
</dbReference>
<keyword evidence="7" id="KW-1185">Reference proteome</keyword>
<protein>
    <submittedName>
        <fullName evidence="6">UDP-N-acetylmuramoyl-tripeptide--D-alanyl-D-alanine ligase</fullName>
        <ecNumber evidence="6">6.3.2.10</ecNumber>
    </submittedName>
</protein>
<dbReference type="GeneID" id="35296404"/>
<dbReference type="Gene3D" id="3.40.1190.10">
    <property type="entry name" value="Mur-like, catalytic domain"/>
    <property type="match status" value="1"/>
</dbReference>
<dbReference type="AlphaFoldDB" id="A0A1W7AE89"/>
<dbReference type="Pfam" id="PF02875">
    <property type="entry name" value="Mur_ligase_C"/>
    <property type="match status" value="1"/>
</dbReference>
<dbReference type="InterPro" id="IPR004101">
    <property type="entry name" value="Mur_ligase_C"/>
</dbReference>
<dbReference type="GO" id="GO:0047480">
    <property type="term" value="F:UDP-N-acetylmuramoyl-tripeptide-D-alanyl-D-alanine ligase activity"/>
    <property type="evidence" value="ECO:0007669"/>
    <property type="project" value="UniProtKB-EC"/>
</dbReference>
<evidence type="ECO:0000313" key="7">
    <source>
        <dbReference type="Proteomes" id="UP000194154"/>
    </source>
</evidence>
<sequence length="478" mass="53964">MFNIESLHYLLNGRLVDGENKRNHLINDFEYNINYVKNKNTAFISIKNRTWEKFHGRKSKIIDGNEQINSQIENIGLIITEEYIPNLKYKIPQIIVRDSIEAMKEIGAKARLNYKNPLIAITGSMGKSSTRLMLEKTLEDFNVLANRNNSNTRPVIMLNMCKLATNPDFALFEVSINAINNRGNMSLNLSPDVAIITGIGAAHLSTIPTTQEVAKYKARLLDGLNSESAAIINTDTEHSQFLLERAKSNTDKVYKYSLNGTENLKINKLIYKKGVSEINASNQKNEEISYKLETLSEGMVSNSLAVLLTLQILNLDIPNLIMKLTDFNPFNKVLEVKEFHNSRGNVTVIDDTHNASLPAMINAISAFDSQTKYYQGNKIIALGQISDLGKREEQIHLKLLERLGSSNADIILLMDSPYRNIYQNINNKKVEWFEGKNELLTRLLTLANDDSLILLKSSVTNTKFPEIAKELPDELAKI</sequence>
<dbReference type="OrthoDB" id="9801978at2"/>
<evidence type="ECO:0000259" key="4">
    <source>
        <dbReference type="Pfam" id="PF02875"/>
    </source>
</evidence>
<evidence type="ECO:0000256" key="3">
    <source>
        <dbReference type="ARBA" id="ARBA00022840"/>
    </source>
</evidence>
<accession>A0A1W7AE89</accession>
<dbReference type="RefSeq" id="WP_086043430.1">
    <property type="nucleotide sequence ID" value="NZ_CBCRZA010000024.1"/>
</dbReference>
<dbReference type="SUPFAM" id="SSF53244">
    <property type="entry name" value="MurD-like peptide ligases, peptide-binding domain"/>
    <property type="match status" value="1"/>
</dbReference>
<dbReference type="EC" id="6.3.2.10" evidence="6"/>
<dbReference type="GO" id="GO:0005524">
    <property type="term" value="F:ATP binding"/>
    <property type="evidence" value="ECO:0007669"/>
    <property type="project" value="UniProtKB-KW"/>
</dbReference>
<dbReference type="Proteomes" id="UP000194154">
    <property type="component" value="Chromosome"/>
</dbReference>
<dbReference type="InterPro" id="IPR013221">
    <property type="entry name" value="Mur_ligase_cen"/>
</dbReference>
<keyword evidence="2" id="KW-0547">Nucleotide-binding</keyword>
<evidence type="ECO:0000259" key="5">
    <source>
        <dbReference type="Pfam" id="PF08245"/>
    </source>
</evidence>
<proteinExistence type="predicted"/>
<dbReference type="Gene3D" id="3.90.190.20">
    <property type="entry name" value="Mur ligase, C-terminal domain"/>
    <property type="match status" value="1"/>
</dbReference>
<reference evidence="6 7" key="1">
    <citation type="journal article" date="2017" name="Int. J. Syst. Evol. Microbiol.">
        <title>Macrococcus canis sp. nov., a skin bacterium associated with infections in dogs.</title>
        <authorList>
            <person name="Gobeli Brawand S."/>
            <person name="Cotting K."/>
            <person name="Gomez-Sanz E."/>
            <person name="Collaud A."/>
            <person name="Thomann A."/>
            <person name="Brodard I."/>
            <person name="Rodriguez-Campos S."/>
            <person name="Strauss C."/>
            <person name="Perreten V."/>
        </authorList>
    </citation>
    <scope>NUCLEOTIDE SEQUENCE [LARGE SCALE GENOMIC DNA]</scope>
    <source>
        <strain evidence="6 7">KM45013</strain>
    </source>
</reference>
<dbReference type="KEGG" id="mcak:MCCS_23280"/>
<dbReference type="InterPro" id="IPR036565">
    <property type="entry name" value="Mur-like_cat_sf"/>
</dbReference>
<gene>
    <name evidence="6" type="primary">murF_2</name>
    <name evidence="6" type="ORF">MCCS_23280</name>
</gene>